<dbReference type="EMBL" id="VUNS01000011">
    <property type="protein sequence ID" value="MST97589.1"/>
    <property type="molecule type" value="Genomic_DNA"/>
</dbReference>
<dbReference type="PANTHER" id="PTHR21075">
    <property type="entry name" value="ANAEROBIC RIBONUCLEOSIDE-TRIPHOSPHATE REDUCTASE"/>
    <property type="match status" value="1"/>
</dbReference>
<keyword evidence="3" id="KW-1185">Reference proteome</keyword>
<evidence type="ECO:0000313" key="2">
    <source>
        <dbReference type="EMBL" id="MST97589.1"/>
    </source>
</evidence>
<dbReference type="AlphaFoldDB" id="A0A844G5G7"/>
<dbReference type="GO" id="GO:0008998">
    <property type="term" value="F:ribonucleoside-triphosphate reductase (thioredoxin) activity"/>
    <property type="evidence" value="ECO:0007669"/>
    <property type="project" value="InterPro"/>
</dbReference>
<dbReference type="GO" id="GO:0031250">
    <property type="term" value="C:anaerobic ribonucleoside-triphosphate reductase complex"/>
    <property type="evidence" value="ECO:0007669"/>
    <property type="project" value="TreeGrafter"/>
</dbReference>
<reference evidence="2 3" key="1">
    <citation type="submission" date="2019-08" db="EMBL/GenBank/DDBJ databases">
        <title>In-depth cultivation of the pig gut microbiome towards novel bacterial diversity and tailored functional studies.</title>
        <authorList>
            <person name="Wylensek D."/>
            <person name="Hitch T.C.A."/>
            <person name="Clavel T."/>
        </authorList>
    </citation>
    <scope>NUCLEOTIDE SEQUENCE [LARGE SCALE GENOMIC DNA]</scope>
    <source>
        <strain evidence="2 3">BBE-744-WT-12</strain>
    </source>
</reference>
<evidence type="ECO:0000256" key="1">
    <source>
        <dbReference type="SAM" id="MobiDB-lite"/>
    </source>
</evidence>
<proteinExistence type="predicted"/>
<sequence>MSKCGKLCEVYSRVCGYFRPVANWNKGKQEEFKERRPFDVPGKTATEKPGKDAEK</sequence>
<accession>A0A844G5G7</accession>
<dbReference type="InterPro" id="IPR012833">
    <property type="entry name" value="NrdD"/>
</dbReference>
<dbReference type="Pfam" id="PF13597">
    <property type="entry name" value="NRDD"/>
    <property type="match status" value="1"/>
</dbReference>
<dbReference type="Proteomes" id="UP000435649">
    <property type="component" value="Unassembled WGS sequence"/>
</dbReference>
<dbReference type="PANTHER" id="PTHR21075:SF0">
    <property type="entry name" value="ANAEROBIC RIBONUCLEOSIDE-TRIPHOSPHATE REDUCTASE"/>
    <property type="match status" value="1"/>
</dbReference>
<dbReference type="GO" id="GO:0009265">
    <property type="term" value="P:2'-deoxyribonucleotide biosynthetic process"/>
    <property type="evidence" value="ECO:0007669"/>
    <property type="project" value="TreeGrafter"/>
</dbReference>
<feature type="compositionally biased region" description="Basic and acidic residues" evidence="1">
    <location>
        <begin position="45"/>
        <end position="55"/>
    </location>
</feature>
<feature type="compositionally biased region" description="Basic and acidic residues" evidence="1">
    <location>
        <begin position="29"/>
        <end position="38"/>
    </location>
</feature>
<dbReference type="GO" id="GO:0006260">
    <property type="term" value="P:DNA replication"/>
    <property type="evidence" value="ECO:0007669"/>
    <property type="project" value="InterPro"/>
</dbReference>
<comment type="caution">
    <text evidence="2">The sequence shown here is derived from an EMBL/GenBank/DDBJ whole genome shotgun (WGS) entry which is preliminary data.</text>
</comment>
<gene>
    <name evidence="2" type="ORF">FYJ85_11120</name>
</gene>
<organism evidence="2 3">
    <name type="scientific">Victivallis lenta</name>
    <dbReference type="NCBI Taxonomy" id="2606640"/>
    <lineage>
        <taxon>Bacteria</taxon>
        <taxon>Pseudomonadati</taxon>
        <taxon>Lentisphaerota</taxon>
        <taxon>Lentisphaeria</taxon>
        <taxon>Victivallales</taxon>
        <taxon>Victivallaceae</taxon>
        <taxon>Victivallis</taxon>
    </lineage>
</organism>
<name>A0A844G5G7_9BACT</name>
<protein>
    <submittedName>
        <fullName evidence="2">Uncharacterized protein</fullName>
    </submittedName>
</protein>
<evidence type="ECO:0000313" key="3">
    <source>
        <dbReference type="Proteomes" id="UP000435649"/>
    </source>
</evidence>
<dbReference type="GO" id="GO:0004748">
    <property type="term" value="F:ribonucleoside-diphosphate reductase activity, thioredoxin disulfide as acceptor"/>
    <property type="evidence" value="ECO:0007669"/>
    <property type="project" value="TreeGrafter"/>
</dbReference>
<feature type="region of interest" description="Disordered" evidence="1">
    <location>
        <begin position="29"/>
        <end position="55"/>
    </location>
</feature>